<gene>
    <name evidence="2" type="ORF">CDG60_04110</name>
    <name evidence="3" type="ORF">QR674_13090</name>
</gene>
<keyword evidence="1" id="KW-0732">Signal</keyword>
<dbReference type="RefSeq" id="WP_087513200.1">
    <property type="nucleotide sequence ID" value="NZ_JASVDY010000004.1"/>
</dbReference>
<dbReference type="EMBL" id="CP032134">
    <property type="protein sequence ID" value="AXY55843.1"/>
    <property type="molecule type" value="Genomic_DNA"/>
</dbReference>
<reference evidence="3 5" key="3">
    <citation type="submission" date="2023-06" db="EMBL/GenBank/DDBJ databases">
        <title>Genomic Analysis of Acinetobacter Strains Recovered from South Australian Aquatic Samples provides Insights into the Circulation of Antibiotic Resistance determinants in the Environment.</title>
        <authorList>
            <person name="Tobin L."/>
            <person name="Jarocki V.M."/>
            <person name="Kenyon J."/>
            <person name="Drigo B."/>
            <person name="Donner E."/>
            <person name="Djordjevic S.P."/>
            <person name="Hamidian M."/>
        </authorList>
    </citation>
    <scope>NUCLEOTIDE SEQUENCE [LARGE SCALE GENOMIC DNA]</scope>
    <source>
        <strain evidence="3 5">SAAc652</strain>
    </source>
</reference>
<name>A0A3B7LZV0_9GAMM</name>
<dbReference type="EMBL" id="JASVDY010000004">
    <property type="protein sequence ID" value="MDV2469914.1"/>
    <property type="molecule type" value="Genomic_DNA"/>
</dbReference>
<evidence type="ECO:0000256" key="1">
    <source>
        <dbReference type="SAM" id="SignalP"/>
    </source>
</evidence>
<feature type="signal peptide" evidence="1">
    <location>
        <begin position="1"/>
        <end position="23"/>
    </location>
</feature>
<evidence type="ECO:0000313" key="2">
    <source>
        <dbReference type="EMBL" id="AXY55843.1"/>
    </source>
</evidence>
<protein>
    <submittedName>
        <fullName evidence="2">YfiR family protein</fullName>
    </submittedName>
</protein>
<accession>A0A3B7LZV0</accession>
<evidence type="ECO:0000313" key="5">
    <source>
        <dbReference type="Proteomes" id="UP001278188"/>
    </source>
</evidence>
<dbReference type="AlphaFoldDB" id="A0A3B7LZV0"/>
<keyword evidence="5" id="KW-1185">Reference proteome</keyword>
<reference evidence="2" key="2">
    <citation type="journal article" date="2019" name="J. Microbiol.">
        <title>Acinetobacter chinensis, a novel Acinetobacter species, carrying blaNDM-1, recovered from hospital sewage.</title>
        <authorList>
            <person name="Hu Y."/>
            <person name="Feng Y."/>
            <person name="Qin J."/>
            <person name="Zhang X."/>
            <person name="Zong Z."/>
        </authorList>
    </citation>
    <scope>NUCLEOTIDE SEQUENCE</scope>
    <source>
        <strain evidence="2">WCHAc010005</strain>
    </source>
</reference>
<dbReference type="KEGG" id="achi:CDG60_04110"/>
<organism evidence="2 4">
    <name type="scientific">Acinetobacter chinensis</name>
    <dbReference type="NCBI Taxonomy" id="2004650"/>
    <lineage>
        <taxon>Bacteria</taxon>
        <taxon>Pseudomonadati</taxon>
        <taxon>Pseudomonadota</taxon>
        <taxon>Gammaproteobacteria</taxon>
        <taxon>Moraxellales</taxon>
        <taxon>Moraxellaceae</taxon>
        <taxon>Acinetobacter</taxon>
    </lineage>
</organism>
<dbReference type="Proteomes" id="UP001278188">
    <property type="component" value="Unassembled WGS sequence"/>
</dbReference>
<sequence>MNHVFKKVCATFWLVLICVTAHATPAPSVLSITFSILSYAKWTTAVPEICVINNNNMASQFKNYLSSNDEYNYSVKSIDKQKIRSERCEVLIFSTFTPEEEQRVLNSSVEFPALSISSSNTECEIGSAFCLYRKNTGLSFKVNMDSLTQSKVRIDPRVLLLARATE</sequence>
<proteinExistence type="predicted"/>
<dbReference type="Pfam" id="PF13689">
    <property type="entry name" value="DUF4154"/>
    <property type="match status" value="1"/>
</dbReference>
<feature type="chain" id="PRO_5017742026" evidence="1">
    <location>
        <begin position="24"/>
        <end position="166"/>
    </location>
</feature>
<evidence type="ECO:0000313" key="3">
    <source>
        <dbReference type="EMBL" id="MDV2469914.1"/>
    </source>
</evidence>
<dbReference type="Proteomes" id="UP000263753">
    <property type="component" value="Chromosome"/>
</dbReference>
<reference evidence="4" key="1">
    <citation type="submission" date="2018-09" db="EMBL/GenBank/DDBJ databases">
        <title>The complete genome of Acinetobacter sp. strain WCHAc010005.</title>
        <authorList>
            <person name="Hu Y."/>
            <person name="Long H."/>
            <person name="Feng Y."/>
            <person name="Zong Z."/>
        </authorList>
    </citation>
    <scope>NUCLEOTIDE SEQUENCE [LARGE SCALE GENOMIC DNA]</scope>
    <source>
        <strain evidence="4">WCHAc010005</strain>
    </source>
</reference>
<evidence type="ECO:0000313" key="4">
    <source>
        <dbReference type="Proteomes" id="UP000263753"/>
    </source>
</evidence>
<dbReference type="InterPro" id="IPR025293">
    <property type="entry name" value="YfiR/HmsC-like"/>
</dbReference>